<protein>
    <submittedName>
        <fullName evidence="2">Helix-turn-helix transcriptional regulator</fullName>
    </submittedName>
</protein>
<comment type="caution">
    <text evidence="2">The sequence shown here is derived from an EMBL/GenBank/DDBJ whole genome shotgun (WGS) entry which is preliminary data.</text>
</comment>
<dbReference type="GO" id="GO:0003677">
    <property type="term" value="F:DNA binding"/>
    <property type="evidence" value="ECO:0007669"/>
    <property type="project" value="InterPro"/>
</dbReference>
<sequence length="280" mass="31519">MDRDDLADFLRRRREALQPEDVGLPAGRRRRTSGLRREEVAALAHMSTDFYARIEQRRGSRPSEQTIGAIARALRLTQDERDHLLGLAGYTPPPRGFRTEHVSPALMRVLDRLDTPAQVVSDLGVTLQQNALGAALMGEHTHHTGLDRSVFYRWFTNDPIERALFPEEDHPIHSRSYTAALRAVHGRTTGDREADELIGALLRQSPEFAALWDRHEVAIRTDTRKRIQHPAVGLMTLDCQILTAENQLERLVVFTASPGTEDAERLALLSVIGAQTFTRV</sequence>
<organism evidence="2 3">
    <name type="scientific">Solirubrobacter ginsenosidimutans</name>
    <dbReference type="NCBI Taxonomy" id="490573"/>
    <lineage>
        <taxon>Bacteria</taxon>
        <taxon>Bacillati</taxon>
        <taxon>Actinomycetota</taxon>
        <taxon>Thermoleophilia</taxon>
        <taxon>Solirubrobacterales</taxon>
        <taxon>Solirubrobacteraceae</taxon>
        <taxon>Solirubrobacter</taxon>
    </lineage>
</organism>
<feature type="domain" description="HTH cro/C1-type" evidence="1">
    <location>
        <begin position="34"/>
        <end position="81"/>
    </location>
</feature>
<dbReference type="Pfam" id="PF17765">
    <property type="entry name" value="MLTR_LBD"/>
    <property type="match status" value="1"/>
</dbReference>
<name>A0A9X3MMR8_9ACTN</name>
<keyword evidence="3" id="KW-1185">Reference proteome</keyword>
<dbReference type="Gene3D" id="1.10.260.40">
    <property type="entry name" value="lambda repressor-like DNA-binding domains"/>
    <property type="match status" value="1"/>
</dbReference>
<dbReference type="Gene3D" id="3.30.450.180">
    <property type="match status" value="1"/>
</dbReference>
<evidence type="ECO:0000313" key="3">
    <source>
        <dbReference type="Proteomes" id="UP001149140"/>
    </source>
</evidence>
<accession>A0A9X3MMR8</accession>
<dbReference type="PANTHER" id="PTHR35010">
    <property type="entry name" value="BLL4672 PROTEIN-RELATED"/>
    <property type="match status" value="1"/>
</dbReference>
<proteinExistence type="predicted"/>
<dbReference type="InterPro" id="IPR001387">
    <property type="entry name" value="Cro/C1-type_HTH"/>
</dbReference>
<dbReference type="PROSITE" id="PS50943">
    <property type="entry name" value="HTH_CROC1"/>
    <property type="match status" value="1"/>
</dbReference>
<dbReference type="SUPFAM" id="SSF47413">
    <property type="entry name" value="lambda repressor-like DNA-binding domains"/>
    <property type="match status" value="1"/>
</dbReference>
<gene>
    <name evidence="2" type="ORF">OM076_03645</name>
</gene>
<dbReference type="EMBL" id="JAPDOD010000002">
    <property type="protein sequence ID" value="MDA0159349.1"/>
    <property type="molecule type" value="Genomic_DNA"/>
</dbReference>
<evidence type="ECO:0000259" key="1">
    <source>
        <dbReference type="PROSITE" id="PS50943"/>
    </source>
</evidence>
<dbReference type="PANTHER" id="PTHR35010:SF2">
    <property type="entry name" value="BLL4672 PROTEIN"/>
    <property type="match status" value="1"/>
</dbReference>
<dbReference type="AlphaFoldDB" id="A0A9X3MMR8"/>
<evidence type="ECO:0000313" key="2">
    <source>
        <dbReference type="EMBL" id="MDA0159349.1"/>
    </source>
</evidence>
<dbReference type="Proteomes" id="UP001149140">
    <property type="component" value="Unassembled WGS sequence"/>
</dbReference>
<reference evidence="2" key="1">
    <citation type="submission" date="2022-10" db="EMBL/GenBank/DDBJ databases">
        <title>The WGS of Solirubrobacter ginsenosidimutans DSM 21036.</title>
        <authorList>
            <person name="Jiang Z."/>
        </authorList>
    </citation>
    <scope>NUCLEOTIDE SEQUENCE</scope>
    <source>
        <strain evidence="2">DSM 21036</strain>
    </source>
</reference>
<dbReference type="Pfam" id="PF13560">
    <property type="entry name" value="HTH_31"/>
    <property type="match status" value="1"/>
</dbReference>
<dbReference type="SMART" id="SM00530">
    <property type="entry name" value="HTH_XRE"/>
    <property type="match status" value="1"/>
</dbReference>
<dbReference type="InterPro" id="IPR041413">
    <property type="entry name" value="MLTR_LBD"/>
</dbReference>
<dbReference type="RefSeq" id="WP_270038028.1">
    <property type="nucleotide sequence ID" value="NZ_JAPDOD010000002.1"/>
</dbReference>
<dbReference type="InterPro" id="IPR010982">
    <property type="entry name" value="Lambda_DNA-bd_dom_sf"/>
</dbReference>